<evidence type="ECO:0008006" key="3">
    <source>
        <dbReference type="Google" id="ProtNLM"/>
    </source>
</evidence>
<accession>A0A9D7FFA5</accession>
<dbReference type="AlphaFoldDB" id="A0A9D7FFA5"/>
<evidence type="ECO:0000313" key="2">
    <source>
        <dbReference type="Proteomes" id="UP000886602"/>
    </source>
</evidence>
<evidence type="ECO:0000313" key="1">
    <source>
        <dbReference type="EMBL" id="MBK7424020.1"/>
    </source>
</evidence>
<organism evidence="1 2">
    <name type="scientific">Candidatus Propionivibrio dominans</name>
    <dbReference type="NCBI Taxonomy" id="2954373"/>
    <lineage>
        <taxon>Bacteria</taxon>
        <taxon>Pseudomonadati</taxon>
        <taxon>Pseudomonadota</taxon>
        <taxon>Betaproteobacteria</taxon>
        <taxon>Rhodocyclales</taxon>
        <taxon>Rhodocyclaceae</taxon>
        <taxon>Propionivibrio</taxon>
    </lineage>
</organism>
<sequence>MNIQLKQGRGMRRNFITAGLLCLTLSIATACRRGNEYGALVAKFDDEAQLFKAKIFLPTAKDKYQFNFELRQGNMVCSLTGQLTEKEFPDSDSCEGIKGDGKITCNNGRTQRMRWLMTSCFSGYGRSVGDKGLPFYFGFDRNKDRALDQLAKTQRAN</sequence>
<name>A0A9D7FFA5_9RHOO</name>
<protein>
    <recommendedName>
        <fullName evidence="3">Lipoprotein</fullName>
    </recommendedName>
</protein>
<reference evidence="1" key="1">
    <citation type="submission" date="2020-10" db="EMBL/GenBank/DDBJ databases">
        <title>Connecting structure to function with the recovery of over 1000 high-quality activated sludge metagenome-assembled genomes encoding full-length rRNA genes using long-read sequencing.</title>
        <authorList>
            <person name="Singleton C.M."/>
            <person name="Petriglieri F."/>
            <person name="Kristensen J.M."/>
            <person name="Kirkegaard R.H."/>
            <person name="Michaelsen T.Y."/>
            <person name="Andersen M.H."/>
            <person name="Karst S.M."/>
            <person name="Dueholm M.S."/>
            <person name="Nielsen P.H."/>
            <person name="Albertsen M."/>
        </authorList>
    </citation>
    <scope>NUCLEOTIDE SEQUENCE</scope>
    <source>
        <strain evidence="1">EsbW_18-Q3-R4-48_MAXAC.044</strain>
    </source>
</reference>
<dbReference type="PROSITE" id="PS51257">
    <property type="entry name" value="PROKAR_LIPOPROTEIN"/>
    <property type="match status" value="1"/>
</dbReference>
<proteinExistence type="predicted"/>
<comment type="caution">
    <text evidence="1">The sequence shown here is derived from an EMBL/GenBank/DDBJ whole genome shotgun (WGS) entry which is preliminary data.</text>
</comment>
<dbReference type="Proteomes" id="UP000886602">
    <property type="component" value="Unassembled WGS sequence"/>
</dbReference>
<dbReference type="EMBL" id="JADJNC010000022">
    <property type="protein sequence ID" value="MBK7424020.1"/>
    <property type="molecule type" value="Genomic_DNA"/>
</dbReference>
<gene>
    <name evidence="1" type="ORF">IPJ48_13520</name>
</gene>